<reference evidence="1 2" key="1">
    <citation type="submission" date="2016-10" db="EMBL/GenBank/DDBJ databases">
        <authorList>
            <person name="de Groot N.N."/>
        </authorList>
    </citation>
    <scope>NUCLEOTIDE SEQUENCE [LARGE SCALE GENOMIC DNA]</scope>
    <source>
        <strain evidence="1 2">DSM 45434</strain>
    </source>
</reference>
<dbReference type="RefSeq" id="WP_019193473.1">
    <property type="nucleotide sequence ID" value="NZ_LT629765.1"/>
</dbReference>
<keyword evidence="2" id="KW-1185">Reference proteome</keyword>
<evidence type="ECO:0000313" key="1">
    <source>
        <dbReference type="EMBL" id="SDS75991.1"/>
    </source>
</evidence>
<protein>
    <submittedName>
        <fullName evidence="1">Uncharacterized protein</fullName>
    </submittedName>
</protein>
<sequence>MTVRSIKATEPCAHTVARLDGSITVARTDTSTVLYNLPRDIGELDDKVGKPSWRARLSAALRRAAPEE</sequence>
<proteinExistence type="predicted"/>
<name>A0A1H1UUQ3_9CORY</name>
<dbReference type="Proteomes" id="UP000182237">
    <property type="component" value="Chromosome I"/>
</dbReference>
<gene>
    <name evidence="1" type="ORF">SAMN04488539_2331</name>
</gene>
<accession>A0A1H1UUQ3</accession>
<organism evidence="1 2">
    <name type="scientific">Corynebacterium timonense</name>
    <dbReference type="NCBI Taxonomy" id="441500"/>
    <lineage>
        <taxon>Bacteria</taxon>
        <taxon>Bacillati</taxon>
        <taxon>Actinomycetota</taxon>
        <taxon>Actinomycetes</taxon>
        <taxon>Mycobacteriales</taxon>
        <taxon>Corynebacteriaceae</taxon>
        <taxon>Corynebacterium</taxon>
    </lineage>
</organism>
<dbReference type="EMBL" id="LT629765">
    <property type="protein sequence ID" value="SDS75991.1"/>
    <property type="molecule type" value="Genomic_DNA"/>
</dbReference>
<evidence type="ECO:0000313" key="2">
    <source>
        <dbReference type="Proteomes" id="UP000182237"/>
    </source>
</evidence>
<dbReference type="AlphaFoldDB" id="A0A1H1UUQ3"/>
<dbReference type="OrthoDB" id="4412071at2"/>